<reference evidence="1" key="1">
    <citation type="submission" date="2016-10" db="EMBL/GenBank/DDBJ databases">
        <title>CRISPR-Cas defence system in Roseofilum reptotaenium: evidence of a bacteriophage-cyanobacterium arms race in the coral black band disease.</title>
        <authorList>
            <person name="Buerger P."/>
            <person name="Wood-Charlson E.M."/>
            <person name="Weynberg K.D."/>
            <person name="Willis B."/>
            <person name="Van Oppen M.J."/>
        </authorList>
    </citation>
    <scope>NUCLEOTIDE SEQUENCE [LARGE SCALE GENOMIC DNA]</scope>
    <source>
        <strain evidence="1">AO1-A</strain>
    </source>
</reference>
<dbReference type="Pfam" id="PF06041">
    <property type="entry name" value="DUF924"/>
    <property type="match status" value="1"/>
</dbReference>
<accession>A0A1L9QQ50</accession>
<dbReference type="Proteomes" id="UP000183940">
    <property type="component" value="Unassembled WGS sequence"/>
</dbReference>
<keyword evidence="2" id="KW-1185">Reference proteome</keyword>
<name>A0A1L9QQ50_9CYAN</name>
<evidence type="ECO:0000313" key="1">
    <source>
        <dbReference type="EMBL" id="OJJ24818.1"/>
    </source>
</evidence>
<dbReference type="EMBL" id="MLAW01000025">
    <property type="protein sequence ID" value="OJJ24818.1"/>
    <property type="molecule type" value="Genomic_DNA"/>
</dbReference>
<comment type="caution">
    <text evidence="1">The sequence shown here is derived from an EMBL/GenBank/DDBJ whole genome shotgun (WGS) entry which is preliminary data.</text>
</comment>
<proteinExistence type="predicted"/>
<protein>
    <recommendedName>
        <fullName evidence="3">DUF924 domain-containing protein</fullName>
    </recommendedName>
</protein>
<dbReference type="AlphaFoldDB" id="A0A1L9QQ50"/>
<dbReference type="InterPro" id="IPR010323">
    <property type="entry name" value="DUF924"/>
</dbReference>
<organism evidence="1 2">
    <name type="scientific">Roseofilum reptotaenium AO1-A</name>
    <dbReference type="NCBI Taxonomy" id="1925591"/>
    <lineage>
        <taxon>Bacteria</taxon>
        <taxon>Bacillati</taxon>
        <taxon>Cyanobacteriota</taxon>
        <taxon>Cyanophyceae</taxon>
        <taxon>Desertifilales</taxon>
        <taxon>Desertifilaceae</taxon>
        <taxon>Roseofilum</taxon>
    </lineage>
</organism>
<evidence type="ECO:0008006" key="3">
    <source>
        <dbReference type="Google" id="ProtNLM"/>
    </source>
</evidence>
<dbReference type="SUPFAM" id="SSF48452">
    <property type="entry name" value="TPR-like"/>
    <property type="match status" value="1"/>
</dbReference>
<dbReference type="InterPro" id="IPR011990">
    <property type="entry name" value="TPR-like_helical_dom_sf"/>
</dbReference>
<sequence length="184" mass="21908">MNGVPMEYREIIEFWFDQIDPKQWWKKDECFDLLIRDRFGQVYNQATLCELYPWRTEPLGRLAEIIILDQFSRNIYRNQALAFAFDSLALALAQEAISNQTNQYLTVEQKSFLYLPFMHSESLRIHEIAVELFSEPGLESNLQFEYRHKEIIEKFGRYPHRNDLLGRLSTPEETEFLQQPGSSF</sequence>
<dbReference type="STRING" id="1925591.BI308_14720"/>
<gene>
    <name evidence="1" type="ORF">BI308_14720</name>
</gene>
<evidence type="ECO:0000313" key="2">
    <source>
        <dbReference type="Proteomes" id="UP000183940"/>
    </source>
</evidence>
<dbReference type="Gene3D" id="1.25.40.10">
    <property type="entry name" value="Tetratricopeptide repeat domain"/>
    <property type="match status" value="1"/>
</dbReference>
<dbReference type="Gene3D" id="1.20.58.320">
    <property type="entry name" value="TPR-like"/>
    <property type="match status" value="1"/>
</dbReference>